<evidence type="ECO:0000313" key="1">
    <source>
        <dbReference type="EMBL" id="WKD51026.1"/>
    </source>
</evidence>
<keyword evidence="2" id="KW-1185">Reference proteome</keyword>
<dbReference type="EMBL" id="CP098023">
    <property type="protein sequence ID" value="WKD51026.1"/>
    <property type="molecule type" value="Genomic_DNA"/>
</dbReference>
<sequence>MIGELSNLISSDGTVQLGLLSSSLVGCGISFCLEGGGAFGLSIDPSDLFNSKVYLQLSGVFAAGLGIGGAATRGVSFGKSPTQLKSGFSTSSSRTAIGFAAIPWDVGGPAGSYAVDYANGAISAGGFLGAGLGIGAGVAIGERRSLNVVSPSLRDFIALEL</sequence>
<gene>
    <name evidence="1" type="ORF">M8T91_06290</name>
</gene>
<organism evidence="1 2">
    <name type="scientific">Microbulbifer spongiae</name>
    <dbReference type="NCBI Taxonomy" id="2944933"/>
    <lineage>
        <taxon>Bacteria</taxon>
        <taxon>Pseudomonadati</taxon>
        <taxon>Pseudomonadota</taxon>
        <taxon>Gammaproteobacteria</taxon>
        <taxon>Cellvibrionales</taxon>
        <taxon>Microbulbiferaceae</taxon>
        <taxon>Microbulbifer</taxon>
    </lineage>
</organism>
<protein>
    <submittedName>
        <fullName evidence="1">Uncharacterized protein</fullName>
    </submittedName>
</protein>
<evidence type="ECO:0000313" key="2">
    <source>
        <dbReference type="Proteomes" id="UP001321520"/>
    </source>
</evidence>
<proteinExistence type="predicted"/>
<dbReference type="RefSeq" id="WP_301417902.1">
    <property type="nucleotide sequence ID" value="NZ_CP098023.1"/>
</dbReference>
<dbReference type="Proteomes" id="UP001321520">
    <property type="component" value="Chromosome"/>
</dbReference>
<accession>A0ABY9EF56</accession>
<reference evidence="1 2" key="1">
    <citation type="submission" date="2022-05" db="EMBL/GenBank/DDBJ databases">
        <title>Microbulbifer sp. nov., isolated from sponge.</title>
        <authorList>
            <person name="Gao L."/>
        </authorList>
    </citation>
    <scope>NUCLEOTIDE SEQUENCE [LARGE SCALE GENOMIC DNA]</scope>
    <source>
        <strain evidence="1 2">MI-G</strain>
    </source>
</reference>
<name>A0ABY9EF56_9GAMM</name>